<dbReference type="AlphaFoldDB" id="A0A6S7IEQ8"/>
<proteinExistence type="predicted"/>
<dbReference type="OrthoDB" id="5419617at2759"/>
<evidence type="ECO:0000313" key="2">
    <source>
        <dbReference type="Proteomes" id="UP001152795"/>
    </source>
</evidence>
<name>A0A6S7IEQ8_PARCT</name>
<comment type="caution">
    <text evidence="1">The sequence shown here is derived from an EMBL/GenBank/DDBJ whole genome shotgun (WGS) entry which is preliminary data.</text>
</comment>
<organism evidence="1 2">
    <name type="scientific">Paramuricea clavata</name>
    <name type="common">Red gorgonian</name>
    <name type="synonym">Violescent sea-whip</name>
    <dbReference type="NCBI Taxonomy" id="317549"/>
    <lineage>
        <taxon>Eukaryota</taxon>
        <taxon>Metazoa</taxon>
        <taxon>Cnidaria</taxon>
        <taxon>Anthozoa</taxon>
        <taxon>Octocorallia</taxon>
        <taxon>Malacalcyonacea</taxon>
        <taxon>Plexauridae</taxon>
        <taxon>Paramuricea</taxon>
    </lineage>
</organism>
<reference evidence="1" key="1">
    <citation type="submission" date="2020-04" db="EMBL/GenBank/DDBJ databases">
        <authorList>
            <person name="Alioto T."/>
            <person name="Alioto T."/>
            <person name="Gomez Garrido J."/>
        </authorList>
    </citation>
    <scope>NUCLEOTIDE SEQUENCE</scope>
    <source>
        <strain evidence="1">A484AB</strain>
    </source>
</reference>
<evidence type="ECO:0000313" key="1">
    <source>
        <dbReference type="EMBL" id="CAB4015563.1"/>
    </source>
</evidence>
<feature type="non-terminal residue" evidence="1">
    <location>
        <position position="115"/>
    </location>
</feature>
<dbReference type="Proteomes" id="UP001152795">
    <property type="component" value="Unassembled WGS sequence"/>
</dbReference>
<accession>A0A6S7IEQ8</accession>
<keyword evidence="2" id="KW-1185">Reference proteome</keyword>
<dbReference type="EMBL" id="CACRXK020008766">
    <property type="protein sequence ID" value="CAB4015563.1"/>
    <property type="molecule type" value="Genomic_DNA"/>
</dbReference>
<sequence>MVNDLSSELPLYKYVDDCAISEVVRVCEPDLPKLQQELDNVTQWSSAKNMKLNVKKTKDFTVSFLINQPLAQPLIVNNQPLEAVNTIKLLGVNLTSDLKWTIHTSGTYPPKQANV</sequence>
<gene>
    <name evidence="1" type="ORF">PACLA_8A010029</name>
</gene>
<protein>
    <submittedName>
        <fullName evidence="1">Uncharacterized protein</fullName>
    </submittedName>
</protein>